<keyword evidence="4 9" id="KW-0812">Transmembrane</keyword>
<dbReference type="InterPro" id="IPR001173">
    <property type="entry name" value="Glyco_trans_2-like"/>
</dbReference>
<dbReference type="GO" id="GO:0071555">
    <property type="term" value="P:cell wall organization"/>
    <property type="evidence" value="ECO:0007669"/>
    <property type="project" value="UniProtKB-KW"/>
</dbReference>
<dbReference type="InterPro" id="IPR029044">
    <property type="entry name" value="Nucleotide-diphossugar_trans"/>
</dbReference>
<comment type="caution">
    <text evidence="11">The sequence shown here is derived from an EMBL/GenBank/DDBJ whole genome shotgun (WGS) entry which is preliminary data.</text>
</comment>
<feature type="transmembrane region" description="Helical" evidence="9">
    <location>
        <begin position="176"/>
        <end position="202"/>
    </location>
</feature>
<keyword evidence="3" id="KW-0808">Transferase</keyword>
<dbReference type="SUPFAM" id="SSF53448">
    <property type="entry name" value="Nucleotide-diphospho-sugar transferases"/>
    <property type="match status" value="1"/>
</dbReference>
<feature type="transmembrane region" description="Helical" evidence="9">
    <location>
        <begin position="632"/>
        <end position="652"/>
    </location>
</feature>
<evidence type="ECO:0000256" key="3">
    <source>
        <dbReference type="ARBA" id="ARBA00022679"/>
    </source>
</evidence>
<dbReference type="GO" id="GO:0000139">
    <property type="term" value="C:Golgi membrane"/>
    <property type="evidence" value="ECO:0007669"/>
    <property type="project" value="UniProtKB-SubCell"/>
</dbReference>
<evidence type="ECO:0000256" key="2">
    <source>
        <dbReference type="ARBA" id="ARBA00022676"/>
    </source>
</evidence>
<evidence type="ECO:0000256" key="7">
    <source>
        <dbReference type="ARBA" id="ARBA00023136"/>
    </source>
</evidence>
<accession>A0A6A2Y8V5</accession>
<keyword evidence="7 9" id="KW-0472">Membrane</keyword>
<evidence type="ECO:0000256" key="5">
    <source>
        <dbReference type="ARBA" id="ARBA00022989"/>
    </source>
</evidence>
<sequence length="694" mass="79659">MAPWWGKGSHKGTSVVVKMENPDWSMVELEAPSKDHFLIANSPTSPREKGRGKNVKQLIWVLLLKAHRAASFLTSIGSTLVSLGSVVRCRVASGRTDENRTVRTDFYNSIRRFLGLSLLLLGFEIAAYFKVSHFGTPHHHLQYILTFLLGVKDVLDWSYAGLVLIGVDYLSPPLQFLANVCIILFLVQSLDRLILCLGCFWIRFKKIKPIPKHEDVADLEFGADTFFPMVLIQIPMCNEREVYQQSLAAVCGLEWPKSKILIQVLDDSDDPMTQLLIKEEVHKWQQVGAQILYRHRVIRDGYKAACPDFLKRTIPHFKDNEELGLVQARWSFVNKDENLLTRLQNINLSFHFEVEQQVNSVFFNFFGFNGTAGVWRIKALEESGGWLERTTVEDMDIAVRAHLRGWKFIFLNDVKCPCELPESYEAYRKQQHRWHSGPMQLFRLCLPDIIHAKISVWKKFNMIFLFFLLRKLILPFYSFTLFCIILPMTMFVPKAELPAWVVCYIPAIMSFLNILPAPKSFPFIVPYLLFENTLSVTKFKAMISGLFQLGSAYEWIVTKKSGRSSEGDIVSLVEKESRGGSEPDLDETNANLQQEPMTRKTKHNRIYTKELALAFLLLTASARSLLSAQGVHFYFLLFQGISFLLVGLDLIVDSKHLEHFSLSLYDLRRLVLIPTRKYEKKSCYMDGRMAGTLT</sequence>
<comment type="subcellular location">
    <subcellularLocation>
        <location evidence="1">Golgi apparatus membrane</location>
        <topology evidence="1">Multi-pass membrane protein</topology>
    </subcellularLocation>
</comment>
<organism evidence="11 12">
    <name type="scientific">Hibiscus syriacus</name>
    <name type="common">Rose of Sharon</name>
    <dbReference type="NCBI Taxonomy" id="106335"/>
    <lineage>
        <taxon>Eukaryota</taxon>
        <taxon>Viridiplantae</taxon>
        <taxon>Streptophyta</taxon>
        <taxon>Embryophyta</taxon>
        <taxon>Tracheophyta</taxon>
        <taxon>Spermatophyta</taxon>
        <taxon>Magnoliopsida</taxon>
        <taxon>eudicotyledons</taxon>
        <taxon>Gunneridae</taxon>
        <taxon>Pentapetalae</taxon>
        <taxon>rosids</taxon>
        <taxon>malvids</taxon>
        <taxon>Malvales</taxon>
        <taxon>Malvaceae</taxon>
        <taxon>Malvoideae</taxon>
        <taxon>Hibiscus</taxon>
    </lineage>
</organism>
<proteinExistence type="predicted"/>
<dbReference type="PANTHER" id="PTHR32044">
    <property type="entry name" value="GLUCOMANNAN 4-BETA-MANNOSYLTRANSFERASE 9"/>
    <property type="match status" value="1"/>
</dbReference>
<protein>
    <submittedName>
        <fullName evidence="11">Xyloglucan glycosyltransferase 12</fullName>
    </submittedName>
</protein>
<feature type="transmembrane region" description="Helical" evidence="9">
    <location>
        <begin position="463"/>
        <end position="491"/>
    </location>
</feature>
<dbReference type="Gene3D" id="3.90.550.10">
    <property type="entry name" value="Spore Coat Polysaccharide Biosynthesis Protein SpsA, Chain A"/>
    <property type="match status" value="2"/>
</dbReference>
<gene>
    <name evidence="11" type="ORF">F3Y22_tig00112184pilonHSYRG00030</name>
</gene>
<evidence type="ECO:0000313" key="12">
    <source>
        <dbReference type="Proteomes" id="UP000436088"/>
    </source>
</evidence>
<evidence type="ECO:0000259" key="10">
    <source>
        <dbReference type="Pfam" id="PF13632"/>
    </source>
</evidence>
<keyword evidence="12" id="KW-1185">Reference proteome</keyword>
<reference evidence="11" key="1">
    <citation type="submission" date="2019-09" db="EMBL/GenBank/DDBJ databases">
        <title>Draft genome information of white flower Hibiscus syriacus.</title>
        <authorList>
            <person name="Kim Y.-M."/>
        </authorList>
    </citation>
    <scope>NUCLEOTIDE SEQUENCE [LARGE SCALE GENOMIC DNA]</scope>
    <source>
        <strain evidence="11">YM2019G1</strain>
    </source>
</reference>
<dbReference type="AlphaFoldDB" id="A0A6A2Y8V5"/>
<dbReference type="GO" id="GO:0016757">
    <property type="term" value="F:glycosyltransferase activity"/>
    <property type="evidence" value="ECO:0007669"/>
    <property type="project" value="UniProtKB-KW"/>
</dbReference>
<keyword evidence="6" id="KW-0333">Golgi apparatus</keyword>
<evidence type="ECO:0000256" key="8">
    <source>
        <dbReference type="ARBA" id="ARBA00023316"/>
    </source>
</evidence>
<dbReference type="PANTHER" id="PTHR32044:SF44">
    <property type="entry name" value="XYLOGLUCAN GLYCOSYLTRANSFERASE 12-RELATED"/>
    <property type="match status" value="1"/>
</dbReference>
<name>A0A6A2Y8V5_HIBSY</name>
<feature type="domain" description="Glycosyltransferase 2-like" evidence="10">
    <location>
        <begin position="307"/>
        <end position="502"/>
    </location>
</feature>
<evidence type="ECO:0000256" key="4">
    <source>
        <dbReference type="ARBA" id="ARBA00022692"/>
    </source>
</evidence>
<evidence type="ECO:0000256" key="9">
    <source>
        <dbReference type="SAM" id="Phobius"/>
    </source>
</evidence>
<keyword evidence="2" id="KW-0328">Glycosyltransferase</keyword>
<keyword evidence="8" id="KW-0961">Cell wall biogenesis/degradation</keyword>
<keyword evidence="5 9" id="KW-1133">Transmembrane helix</keyword>
<dbReference type="Pfam" id="PF13632">
    <property type="entry name" value="Glyco_trans_2_3"/>
    <property type="match status" value="1"/>
</dbReference>
<evidence type="ECO:0000313" key="11">
    <source>
        <dbReference type="EMBL" id="KAE8670219.1"/>
    </source>
</evidence>
<dbReference type="Proteomes" id="UP000436088">
    <property type="component" value="Unassembled WGS sequence"/>
</dbReference>
<dbReference type="EMBL" id="VEPZ02001514">
    <property type="protein sequence ID" value="KAE8670219.1"/>
    <property type="molecule type" value="Genomic_DNA"/>
</dbReference>
<evidence type="ECO:0000256" key="6">
    <source>
        <dbReference type="ARBA" id="ARBA00023034"/>
    </source>
</evidence>
<feature type="transmembrane region" description="Helical" evidence="9">
    <location>
        <begin position="113"/>
        <end position="131"/>
    </location>
</feature>
<evidence type="ECO:0000256" key="1">
    <source>
        <dbReference type="ARBA" id="ARBA00004653"/>
    </source>
</evidence>